<dbReference type="InterPro" id="IPR029063">
    <property type="entry name" value="SAM-dependent_MTases_sf"/>
</dbReference>
<evidence type="ECO:0000313" key="8">
    <source>
        <dbReference type="Proteomes" id="UP000199682"/>
    </source>
</evidence>
<organism evidence="7 8">
    <name type="scientific">Lentzea albidocapillata subsp. violacea</name>
    <dbReference type="NCBI Taxonomy" id="128104"/>
    <lineage>
        <taxon>Bacteria</taxon>
        <taxon>Bacillati</taxon>
        <taxon>Actinomycetota</taxon>
        <taxon>Actinomycetes</taxon>
        <taxon>Pseudonocardiales</taxon>
        <taxon>Pseudonocardiaceae</taxon>
        <taxon>Lentzea</taxon>
    </lineage>
</organism>
<dbReference type="EMBL" id="FNET01000003">
    <property type="protein sequence ID" value="SDJ89830.1"/>
    <property type="molecule type" value="Genomic_DNA"/>
</dbReference>
<feature type="active site" evidence="6">
    <location>
        <position position="80"/>
    </location>
</feature>
<reference evidence="8" key="1">
    <citation type="submission" date="2016-10" db="EMBL/GenBank/DDBJ databases">
        <authorList>
            <person name="Varghese N."/>
            <person name="Submissions S."/>
        </authorList>
    </citation>
    <scope>NUCLEOTIDE SEQUENCE [LARGE SCALE GENOMIC DNA]</scope>
    <source>
        <strain evidence="8">DSM 44796</strain>
    </source>
</reference>
<gene>
    <name evidence="7" type="ORF">SAMN04488074_103476</name>
</gene>
<dbReference type="PANTHER" id="PTHR10629">
    <property type="entry name" value="CYTOSINE-SPECIFIC METHYLTRANSFERASE"/>
    <property type="match status" value="1"/>
</dbReference>
<evidence type="ECO:0000313" key="7">
    <source>
        <dbReference type="EMBL" id="SDJ89830.1"/>
    </source>
</evidence>
<dbReference type="GO" id="GO:0044027">
    <property type="term" value="P:negative regulation of gene expression via chromosomal CpG island methylation"/>
    <property type="evidence" value="ECO:0007669"/>
    <property type="project" value="TreeGrafter"/>
</dbReference>
<evidence type="ECO:0000256" key="1">
    <source>
        <dbReference type="ARBA" id="ARBA00011975"/>
    </source>
</evidence>
<keyword evidence="3 6" id="KW-0808">Transferase</keyword>
<dbReference type="InterPro" id="IPR050390">
    <property type="entry name" value="C5-Methyltransferase"/>
</dbReference>
<dbReference type="SUPFAM" id="SSF53335">
    <property type="entry name" value="S-adenosyl-L-methionine-dependent methyltransferases"/>
    <property type="match status" value="1"/>
</dbReference>
<keyword evidence="2 6" id="KW-0489">Methyltransferase</keyword>
<proteinExistence type="inferred from homology"/>
<dbReference type="PANTHER" id="PTHR10629:SF52">
    <property type="entry name" value="DNA (CYTOSINE-5)-METHYLTRANSFERASE 1"/>
    <property type="match status" value="1"/>
</dbReference>
<keyword evidence="4 6" id="KW-0949">S-adenosyl-L-methionine</keyword>
<dbReference type="Proteomes" id="UP000199682">
    <property type="component" value="Unassembled WGS sequence"/>
</dbReference>
<protein>
    <recommendedName>
        <fullName evidence="1">DNA (cytosine-5-)-methyltransferase</fullName>
        <ecNumber evidence="1">2.1.1.37</ecNumber>
    </recommendedName>
</protein>
<dbReference type="RefSeq" id="WP_090005547.1">
    <property type="nucleotide sequence ID" value="NZ_FNET01000003.1"/>
</dbReference>
<dbReference type="AlphaFoldDB" id="A0A1G8XJ95"/>
<dbReference type="GO" id="GO:0003677">
    <property type="term" value="F:DNA binding"/>
    <property type="evidence" value="ECO:0007669"/>
    <property type="project" value="TreeGrafter"/>
</dbReference>
<evidence type="ECO:0000256" key="3">
    <source>
        <dbReference type="ARBA" id="ARBA00022679"/>
    </source>
</evidence>
<dbReference type="InterPro" id="IPR001525">
    <property type="entry name" value="C5_MeTfrase"/>
</dbReference>
<dbReference type="PROSITE" id="PS51679">
    <property type="entry name" value="SAM_MT_C5"/>
    <property type="match status" value="1"/>
</dbReference>
<accession>A0A1G8XJ95</accession>
<dbReference type="Gene3D" id="3.40.50.150">
    <property type="entry name" value="Vaccinia Virus protein VP39"/>
    <property type="match status" value="1"/>
</dbReference>
<name>A0A1G8XJ95_9PSEU</name>
<dbReference type="PRINTS" id="PR00105">
    <property type="entry name" value="C5METTRFRASE"/>
</dbReference>
<dbReference type="GO" id="GO:0009307">
    <property type="term" value="P:DNA restriction-modification system"/>
    <property type="evidence" value="ECO:0007669"/>
    <property type="project" value="UniProtKB-KW"/>
</dbReference>
<evidence type="ECO:0000256" key="4">
    <source>
        <dbReference type="ARBA" id="ARBA00022691"/>
    </source>
</evidence>
<evidence type="ECO:0000256" key="2">
    <source>
        <dbReference type="ARBA" id="ARBA00022603"/>
    </source>
</evidence>
<dbReference type="GO" id="GO:0003886">
    <property type="term" value="F:DNA (cytosine-5-)-methyltransferase activity"/>
    <property type="evidence" value="ECO:0007669"/>
    <property type="project" value="UniProtKB-EC"/>
</dbReference>
<evidence type="ECO:0000256" key="6">
    <source>
        <dbReference type="PROSITE-ProRule" id="PRU01016"/>
    </source>
</evidence>
<dbReference type="GO" id="GO:0032259">
    <property type="term" value="P:methylation"/>
    <property type="evidence" value="ECO:0007669"/>
    <property type="project" value="UniProtKB-KW"/>
</dbReference>
<sequence>MNSVRPSLFSSAQMVDLFAGPGGLDVAAHWLGLKVAGVEWDRDACTTRNAAHLVTEFADVREFAPTSFPDATVLTGGPPCQTYTVAGGGAGRRALDQVLEFLQRMVNGEDVMDKLANMHGDADPRTGLVLEPLRWVLAAHRGGKPYEAIVLEQVPAVLPVWEEYEKALRNLGYDVDTGILHTEEFGVPQTRRRAILIARLNGEAKLPTPTHRRYRKGKSKDEGDQKLLPWVSMAEALSRKDKFVVVSNYGTGGVPEARGRRRSDEPSATVTGKIDRNKLYPDDTLTATPTRFEKDEYGRLQTFPKNYPWSGRHIPQQVGNAIPPRLATHILAAALGLKFEADDLDRAVRSNWDPYPAKPLVPTTKA</sequence>
<comment type="similarity">
    <text evidence="6">Belongs to the class I-like SAM-binding methyltransferase superfamily. C5-methyltransferase family.</text>
</comment>
<dbReference type="EC" id="2.1.1.37" evidence="1"/>
<keyword evidence="5" id="KW-0680">Restriction system</keyword>
<dbReference type="Pfam" id="PF00145">
    <property type="entry name" value="DNA_methylase"/>
    <property type="match status" value="2"/>
</dbReference>
<evidence type="ECO:0000256" key="5">
    <source>
        <dbReference type="ARBA" id="ARBA00022747"/>
    </source>
</evidence>